<organism evidence="6 7">
    <name type="scientific">Vibrio crassostreae</name>
    <dbReference type="NCBI Taxonomy" id="246167"/>
    <lineage>
        <taxon>Bacteria</taxon>
        <taxon>Pseudomonadati</taxon>
        <taxon>Pseudomonadota</taxon>
        <taxon>Gammaproteobacteria</taxon>
        <taxon>Vibrionales</taxon>
        <taxon>Vibrionaceae</taxon>
        <taxon>Vibrio</taxon>
    </lineage>
</organism>
<evidence type="ECO:0000313" key="7">
    <source>
        <dbReference type="Proteomes" id="UP000049495"/>
    </source>
</evidence>
<keyword evidence="6" id="KW-0328">Glycosyltransferase</keyword>
<evidence type="ECO:0000256" key="5">
    <source>
        <dbReference type="HAMAP-Rule" id="MF_00397"/>
    </source>
</evidence>
<dbReference type="Gene3D" id="1.10.4200.10">
    <property type="entry name" value="Triphosphoribosyl-dephospho-CoA protein"/>
    <property type="match status" value="1"/>
</dbReference>
<keyword evidence="2 5" id="KW-0808">Transferase</keyword>
<protein>
    <recommendedName>
        <fullName evidence="5">Probable 2-(5''-triphosphoribosyl)-3'-dephosphocoenzyme-A synthase</fullName>
        <shortName evidence="5">2-(5''-triphosphoribosyl)-3'-dephospho-CoA synthase</shortName>
        <ecNumber evidence="5">2.4.2.52</ecNumber>
    </recommendedName>
</protein>
<dbReference type="GO" id="GO:0005524">
    <property type="term" value="F:ATP binding"/>
    <property type="evidence" value="ECO:0007669"/>
    <property type="project" value="UniProtKB-KW"/>
</dbReference>
<dbReference type="RefSeq" id="WP_055318499.1">
    <property type="nucleotide sequence ID" value="NZ_CAWOKV010000014.1"/>
</dbReference>
<dbReference type="AlphaFoldDB" id="A0A822MST3"/>
<dbReference type="NCBIfam" id="TIGR03125">
    <property type="entry name" value="citrate_citG"/>
    <property type="match status" value="1"/>
</dbReference>
<keyword evidence="3 5" id="KW-0547">Nucleotide-binding</keyword>
<dbReference type="GO" id="GO:0046917">
    <property type="term" value="F:triphosphoribosyl-dephospho-CoA synthase activity"/>
    <property type="evidence" value="ECO:0007669"/>
    <property type="project" value="UniProtKB-UniRule"/>
</dbReference>
<dbReference type="GO" id="GO:0016757">
    <property type="term" value="F:glycosyltransferase activity"/>
    <property type="evidence" value="ECO:0007669"/>
    <property type="project" value="UniProtKB-KW"/>
</dbReference>
<comment type="catalytic activity">
    <reaction evidence="1 5">
        <text>3'-dephospho-CoA + ATP = 2'-(5''-triphospho-alpha-D-ribosyl)-3'-dephospho-CoA + adenine</text>
        <dbReference type="Rhea" id="RHEA:15117"/>
        <dbReference type="ChEBI" id="CHEBI:16708"/>
        <dbReference type="ChEBI" id="CHEBI:30616"/>
        <dbReference type="ChEBI" id="CHEBI:57328"/>
        <dbReference type="ChEBI" id="CHEBI:61378"/>
        <dbReference type="EC" id="2.4.2.52"/>
    </reaction>
</comment>
<evidence type="ECO:0000256" key="3">
    <source>
        <dbReference type="ARBA" id="ARBA00022741"/>
    </source>
</evidence>
<dbReference type="HAMAP" id="MF_00397">
    <property type="entry name" value="CitG"/>
    <property type="match status" value="1"/>
</dbReference>
<evidence type="ECO:0000256" key="2">
    <source>
        <dbReference type="ARBA" id="ARBA00022679"/>
    </source>
</evidence>
<evidence type="ECO:0000256" key="1">
    <source>
        <dbReference type="ARBA" id="ARBA00001210"/>
    </source>
</evidence>
<dbReference type="Pfam" id="PF01874">
    <property type="entry name" value="CitG"/>
    <property type="match status" value="1"/>
</dbReference>
<dbReference type="Proteomes" id="UP000049495">
    <property type="component" value="Unassembled WGS sequence"/>
</dbReference>
<dbReference type="PANTHER" id="PTHR30201:SF2">
    <property type="entry name" value="2-(5''-TRIPHOSPHORIBOSYL)-3'-DEPHOSPHOCOENZYME-A SYNTHASE"/>
    <property type="match status" value="1"/>
</dbReference>
<dbReference type="PANTHER" id="PTHR30201">
    <property type="entry name" value="TRIPHOSPHORIBOSYL-DEPHOSPHO-COA SYNTHASE"/>
    <property type="match status" value="1"/>
</dbReference>
<sequence>MNNRAVNFIVDPEEYHVESENSENTPLINLFKLVGNLGYHAMMLEVHLTPKPGLVDLSTNGAHDDMDIHTFEHSAQAINPYLIQFLYAGFNHADNPVDSLLPKLRPVGVSAERAMLQATSGINTHKGMIFSLGIVCGAIGWLHGNKVPFDAEHISKAIECFCHDLVFKELRQNDDKPKTYGEFIYKKYGLTGARGEAASGLATVMEHGLPAFEESIKEGCSTEQALWQSLLVLMANNLDTNLVSRGAMEGLLYAQQSAQGLLAKGGCRYANLESELSELDKIFTEKNLSPGGSADLLAITWLLAQMNELNAKK</sequence>
<reference evidence="7" key="1">
    <citation type="submission" date="2014-06" db="EMBL/GenBank/DDBJ databases">
        <authorList>
            <person name="Le Roux Frederique"/>
        </authorList>
    </citation>
    <scope>NUCLEOTIDE SEQUENCE [LARGE SCALE GENOMIC DNA]</scope>
    <source>
        <strain evidence="7">J5-5</strain>
    </source>
</reference>
<name>A0A822MST3_9VIBR</name>
<dbReference type="InterPro" id="IPR002736">
    <property type="entry name" value="CitG"/>
</dbReference>
<dbReference type="InterPro" id="IPR017551">
    <property type="entry name" value="TriPribosyl-deP-CoA_syn_CitG"/>
</dbReference>
<evidence type="ECO:0000313" key="6">
    <source>
        <dbReference type="EMBL" id="CDT00428.1"/>
    </source>
</evidence>
<proteinExistence type="inferred from homology"/>
<dbReference type="EMBL" id="CCJV01000042">
    <property type="protein sequence ID" value="CDT00428.1"/>
    <property type="molecule type" value="Genomic_DNA"/>
</dbReference>
<keyword evidence="4 5" id="KW-0067">ATP-binding</keyword>
<gene>
    <name evidence="5 6" type="primary">citG</name>
    <name evidence="6" type="ORF">VCR5J5_1360063</name>
</gene>
<dbReference type="GO" id="GO:0051191">
    <property type="term" value="P:prosthetic group biosynthetic process"/>
    <property type="evidence" value="ECO:0007669"/>
    <property type="project" value="TreeGrafter"/>
</dbReference>
<dbReference type="EC" id="2.4.2.52" evidence="5"/>
<dbReference type="OrthoDB" id="114886at2"/>
<comment type="caution">
    <text evidence="6">The sequence shown here is derived from an EMBL/GenBank/DDBJ whole genome shotgun (WGS) entry which is preliminary data.</text>
</comment>
<comment type="similarity">
    <text evidence="5">Belongs to the CitG/MdcB family.</text>
</comment>
<accession>A0A822MST3</accession>
<evidence type="ECO:0000256" key="4">
    <source>
        <dbReference type="ARBA" id="ARBA00022840"/>
    </source>
</evidence>